<organism evidence="9 10">
    <name type="scientific">Candidatus Riesia pediculischaeffi</name>
    <dbReference type="NCBI Taxonomy" id="428411"/>
    <lineage>
        <taxon>Bacteria</taxon>
        <taxon>Pseudomonadati</taxon>
        <taxon>Pseudomonadota</taxon>
        <taxon>Gammaproteobacteria</taxon>
        <taxon>Enterobacterales</taxon>
        <taxon>Enterobacteriaceae</taxon>
        <taxon>Candidatus Riesia</taxon>
    </lineage>
</organism>
<keyword evidence="10" id="KW-1185">Reference proteome</keyword>
<dbReference type="EMBL" id="CP012839">
    <property type="protein sequence ID" value="ARC53271.1"/>
    <property type="molecule type" value="Genomic_DNA"/>
</dbReference>
<keyword evidence="5 6" id="KW-0378">Hydrolase</keyword>
<dbReference type="RefSeq" id="WP_080626515.1">
    <property type="nucleotide sequence ID" value="NZ_CP012839.1"/>
</dbReference>
<keyword evidence="2 6" id="KW-0031">Aminopeptidase</keyword>
<dbReference type="InterPro" id="IPR000994">
    <property type="entry name" value="Pept_M24"/>
</dbReference>
<proteinExistence type="inferred from homology"/>
<feature type="binding site" evidence="6">
    <location>
        <position position="97"/>
    </location>
    <ligand>
        <name>a divalent metal cation</name>
        <dbReference type="ChEBI" id="CHEBI:60240"/>
        <label>1</label>
    </ligand>
</feature>
<dbReference type="AlphaFoldDB" id="A0A1V0HKM4"/>
<evidence type="ECO:0000256" key="5">
    <source>
        <dbReference type="ARBA" id="ARBA00022801"/>
    </source>
</evidence>
<dbReference type="GO" id="GO:0070006">
    <property type="term" value="F:metalloaminopeptidase activity"/>
    <property type="evidence" value="ECO:0007669"/>
    <property type="project" value="UniProtKB-UniRule"/>
</dbReference>
<dbReference type="GO" id="GO:0005829">
    <property type="term" value="C:cytosol"/>
    <property type="evidence" value="ECO:0007669"/>
    <property type="project" value="TreeGrafter"/>
</dbReference>
<feature type="binding site" evidence="6">
    <location>
        <position position="108"/>
    </location>
    <ligand>
        <name>a divalent metal cation</name>
        <dbReference type="ChEBI" id="CHEBI:60240"/>
        <label>2</label>
        <note>catalytic</note>
    </ligand>
</feature>
<comment type="catalytic activity">
    <reaction evidence="6 7">
        <text>Release of N-terminal amino acids, preferentially methionine, from peptides and arylamides.</text>
        <dbReference type="EC" id="3.4.11.18"/>
    </reaction>
</comment>
<feature type="binding site" evidence="6">
    <location>
        <position position="108"/>
    </location>
    <ligand>
        <name>a divalent metal cation</name>
        <dbReference type="ChEBI" id="CHEBI:60240"/>
        <label>1</label>
    </ligand>
</feature>
<dbReference type="Gene3D" id="3.90.230.10">
    <property type="entry name" value="Creatinase/methionine aminopeptidase superfamily"/>
    <property type="match status" value="1"/>
</dbReference>
<dbReference type="PANTHER" id="PTHR43330">
    <property type="entry name" value="METHIONINE AMINOPEPTIDASE"/>
    <property type="match status" value="1"/>
</dbReference>
<dbReference type="GO" id="GO:0004239">
    <property type="term" value="F:initiator methionyl aminopeptidase activity"/>
    <property type="evidence" value="ECO:0007669"/>
    <property type="project" value="UniProtKB-UniRule"/>
</dbReference>
<dbReference type="PRINTS" id="PR00599">
    <property type="entry name" value="MAPEPTIDASE"/>
</dbReference>
<sequence>MINLITNKEDIQKMRIVGKISARVLEFIHPYIQPGISTEEIDNICHDYITKNMRAFPACLNYHGFPKSICTSINDVICHGIPNKYDILKDKDIINVDVAVFKDGFYSDTSKMFFVGKPNKNSEFLCKVAQLSLYLAIKLIKPGLRLRSIGKTIQEFVEKNHFSVVKEYCGHGIGRSLHEDPPILHYDTDDKGIKLKKGMIFTIEPMVNSGSSKSKLMKDGWTVKTIDESLSAQYEHTVLVTEDGCEVLTLREEESFLQEL</sequence>
<protein>
    <recommendedName>
        <fullName evidence="6 7">Methionine aminopeptidase</fullName>
        <shortName evidence="6">MAP</shortName>
        <shortName evidence="6">MetAP</shortName>
        <ecNumber evidence="6 7">3.4.11.18</ecNumber>
    </recommendedName>
    <alternativeName>
        <fullName evidence="6">Peptidase M</fullName>
    </alternativeName>
</protein>
<evidence type="ECO:0000256" key="6">
    <source>
        <dbReference type="HAMAP-Rule" id="MF_01974"/>
    </source>
</evidence>
<evidence type="ECO:0000313" key="10">
    <source>
        <dbReference type="Proteomes" id="UP000242793"/>
    </source>
</evidence>
<accession>A0A1V0HKM4</accession>
<gene>
    <name evidence="6" type="primary">map</name>
    <name evidence="9" type="ORF">AOQ87_01050</name>
</gene>
<comment type="function">
    <text evidence="1 6">Removes the N-terminal methionine from nascent proteins. The N-terminal methionine is often cleaved when the second residue in the primary sequence is small and uncharged (Met-Ala-, Cys, Gly, Pro, Ser, Thr, or Val). Requires deformylation of the N(alpha)-formylated initiator methionine before it can be hydrolyzed.</text>
</comment>
<dbReference type="STRING" id="428411.AOQ87_01050"/>
<feature type="binding site" evidence="6">
    <location>
        <position position="178"/>
    </location>
    <ligand>
        <name>substrate</name>
    </ligand>
</feature>
<dbReference type="HAMAP" id="MF_01974">
    <property type="entry name" value="MetAP_1"/>
    <property type="match status" value="1"/>
</dbReference>
<dbReference type="GO" id="GO:0046872">
    <property type="term" value="F:metal ion binding"/>
    <property type="evidence" value="ECO:0007669"/>
    <property type="project" value="UniProtKB-UniRule"/>
</dbReference>
<dbReference type="InterPro" id="IPR036005">
    <property type="entry name" value="Creatinase/aminopeptidase-like"/>
</dbReference>
<feature type="binding site" evidence="6">
    <location>
        <position position="171"/>
    </location>
    <ligand>
        <name>a divalent metal cation</name>
        <dbReference type="ChEBI" id="CHEBI:60240"/>
        <label>2</label>
        <note>catalytic</note>
    </ligand>
</feature>
<evidence type="ECO:0000256" key="7">
    <source>
        <dbReference type="RuleBase" id="RU003653"/>
    </source>
</evidence>
<dbReference type="GO" id="GO:0006508">
    <property type="term" value="P:proteolysis"/>
    <property type="evidence" value="ECO:0007669"/>
    <property type="project" value="UniProtKB-KW"/>
</dbReference>
<feature type="binding site" evidence="6">
    <location>
        <position position="235"/>
    </location>
    <ligand>
        <name>a divalent metal cation</name>
        <dbReference type="ChEBI" id="CHEBI:60240"/>
        <label>2</label>
        <note>catalytic</note>
    </ligand>
</feature>
<dbReference type="InterPro" id="IPR001714">
    <property type="entry name" value="Pept_M24_MAP"/>
</dbReference>
<feature type="binding site" evidence="6">
    <location>
        <position position="79"/>
    </location>
    <ligand>
        <name>substrate</name>
    </ligand>
</feature>
<dbReference type="KEGG" id="rped:AOQ87_01050"/>
<keyword evidence="3 6" id="KW-0645">Protease</keyword>
<dbReference type="NCBIfam" id="TIGR00500">
    <property type="entry name" value="met_pdase_I"/>
    <property type="match status" value="1"/>
</dbReference>
<dbReference type="PROSITE" id="PS00680">
    <property type="entry name" value="MAP_1"/>
    <property type="match status" value="1"/>
</dbReference>
<comment type="similarity">
    <text evidence="6">Belongs to the peptidase M24A family. Methionine aminopeptidase type 1 subfamily.</text>
</comment>
<comment type="subunit">
    <text evidence="6">Monomer.</text>
</comment>
<feature type="binding site" evidence="6">
    <location>
        <position position="204"/>
    </location>
    <ligand>
        <name>a divalent metal cation</name>
        <dbReference type="ChEBI" id="CHEBI:60240"/>
        <label>2</label>
        <note>catalytic</note>
    </ligand>
</feature>
<dbReference type="EC" id="3.4.11.18" evidence="6 7"/>
<dbReference type="Proteomes" id="UP000242793">
    <property type="component" value="Chromosome"/>
</dbReference>
<feature type="domain" description="Peptidase M24" evidence="8">
    <location>
        <begin position="12"/>
        <end position="242"/>
    </location>
</feature>
<dbReference type="SUPFAM" id="SSF55920">
    <property type="entry name" value="Creatinase/aminopeptidase"/>
    <property type="match status" value="1"/>
</dbReference>
<dbReference type="PANTHER" id="PTHR43330:SF27">
    <property type="entry name" value="METHIONINE AMINOPEPTIDASE"/>
    <property type="match status" value="1"/>
</dbReference>
<dbReference type="Pfam" id="PF00557">
    <property type="entry name" value="Peptidase_M24"/>
    <property type="match status" value="1"/>
</dbReference>
<dbReference type="InterPro" id="IPR002467">
    <property type="entry name" value="Pept_M24A_MAP1"/>
</dbReference>
<dbReference type="CDD" id="cd01086">
    <property type="entry name" value="MetAP1"/>
    <property type="match status" value="1"/>
</dbReference>
<feature type="binding site" evidence="6">
    <location>
        <position position="235"/>
    </location>
    <ligand>
        <name>a divalent metal cation</name>
        <dbReference type="ChEBI" id="CHEBI:60240"/>
        <label>1</label>
    </ligand>
</feature>
<name>A0A1V0HKM4_9ENTR</name>
<reference evidence="9 10" key="1">
    <citation type="submission" date="2015-10" db="EMBL/GenBank/DDBJ databases">
        <title>Survey of human and primate louse endosymbionts.</title>
        <authorList>
            <person name="Boyd B.M."/>
        </authorList>
    </citation>
    <scope>NUCLEOTIDE SEQUENCE [LARGE SCALE GENOMIC DNA]</scope>
    <source>
        <strain evidence="9 10">PTSK</strain>
    </source>
</reference>
<evidence type="ECO:0000259" key="8">
    <source>
        <dbReference type="Pfam" id="PF00557"/>
    </source>
</evidence>
<evidence type="ECO:0000313" key="9">
    <source>
        <dbReference type="EMBL" id="ARC53271.1"/>
    </source>
</evidence>
<evidence type="ECO:0000256" key="3">
    <source>
        <dbReference type="ARBA" id="ARBA00022670"/>
    </source>
</evidence>
<comment type="cofactor">
    <cofactor evidence="6">
        <name>Co(2+)</name>
        <dbReference type="ChEBI" id="CHEBI:48828"/>
    </cofactor>
    <cofactor evidence="6">
        <name>Zn(2+)</name>
        <dbReference type="ChEBI" id="CHEBI:29105"/>
    </cofactor>
    <cofactor evidence="6">
        <name>Mn(2+)</name>
        <dbReference type="ChEBI" id="CHEBI:29035"/>
    </cofactor>
    <cofactor evidence="6">
        <name>Fe(2+)</name>
        <dbReference type="ChEBI" id="CHEBI:29033"/>
    </cofactor>
    <text evidence="6">Binds 2 divalent metal cations per subunit. Has a high-affinity and a low affinity metal-binding site. The true nature of the physiological cofactor is under debate. The enzyme is active with cobalt, zinc, manganese or divalent iron ions. Most likely, methionine aminopeptidases function as mononuclear Fe(2+)-metalloproteases under physiological conditions, and the catalytically relevant metal-binding site has been assigned to the histidine-containing high-affinity site.</text>
</comment>
<evidence type="ECO:0000256" key="4">
    <source>
        <dbReference type="ARBA" id="ARBA00022723"/>
    </source>
</evidence>
<keyword evidence="4 6" id="KW-0479">Metal-binding</keyword>
<evidence type="ECO:0000256" key="2">
    <source>
        <dbReference type="ARBA" id="ARBA00022438"/>
    </source>
</evidence>
<evidence type="ECO:0000256" key="1">
    <source>
        <dbReference type="ARBA" id="ARBA00002521"/>
    </source>
</evidence>